<keyword evidence="2 5" id="KW-0479">Metal-binding</keyword>
<dbReference type="Proteomes" id="UP000520767">
    <property type="component" value="Unassembled WGS sequence"/>
</dbReference>
<keyword evidence="4 5" id="KW-0408">Iron</keyword>
<evidence type="ECO:0000259" key="6">
    <source>
        <dbReference type="Pfam" id="PF02668"/>
    </source>
</evidence>
<dbReference type="EMBL" id="JACHJQ010000010">
    <property type="protein sequence ID" value="MBB4911573.1"/>
    <property type="molecule type" value="Genomic_DNA"/>
</dbReference>
<dbReference type="GO" id="GO:0005506">
    <property type="term" value="F:iron ion binding"/>
    <property type="evidence" value="ECO:0007669"/>
    <property type="project" value="InterPro"/>
</dbReference>
<evidence type="ECO:0000256" key="3">
    <source>
        <dbReference type="ARBA" id="ARBA00023002"/>
    </source>
</evidence>
<dbReference type="PIRSF" id="PIRSF019543">
    <property type="entry name" value="Clavaminate_syn"/>
    <property type="match status" value="1"/>
</dbReference>
<evidence type="ECO:0000256" key="4">
    <source>
        <dbReference type="ARBA" id="ARBA00023004"/>
    </source>
</evidence>
<protein>
    <submittedName>
        <fullName evidence="7">Fe(II)/alpha-ketoglutarate-dependent arginine beta-hydroxylase</fullName>
    </submittedName>
</protein>
<evidence type="ECO:0000313" key="8">
    <source>
        <dbReference type="Proteomes" id="UP000520767"/>
    </source>
</evidence>
<dbReference type="InterPro" id="IPR042098">
    <property type="entry name" value="TauD-like_sf"/>
</dbReference>
<dbReference type="AlphaFoldDB" id="A0A7W7QDQ9"/>
<proteinExistence type="inferred from homology"/>
<feature type="domain" description="TauD/TfdA-like" evidence="6">
    <location>
        <begin position="219"/>
        <end position="293"/>
    </location>
</feature>
<keyword evidence="8" id="KW-1185">Reference proteome</keyword>
<name>A0A7W7QDQ9_9PSEU</name>
<dbReference type="RefSeq" id="WP_184815588.1">
    <property type="nucleotide sequence ID" value="NZ_JACHJQ010000010.1"/>
</dbReference>
<dbReference type="SUPFAM" id="SSF51197">
    <property type="entry name" value="Clavaminate synthase-like"/>
    <property type="match status" value="1"/>
</dbReference>
<dbReference type="InterPro" id="IPR003819">
    <property type="entry name" value="TauD/TfdA-like"/>
</dbReference>
<reference evidence="7 8" key="1">
    <citation type="submission" date="2020-08" db="EMBL/GenBank/DDBJ databases">
        <title>Genomic Encyclopedia of Type Strains, Phase III (KMG-III): the genomes of soil and plant-associated and newly described type strains.</title>
        <authorList>
            <person name="Whitman W."/>
        </authorList>
    </citation>
    <scope>NUCLEOTIDE SEQUENCE [LARGE SCALE GENOMIC DNA]</scope>
    <source>
        <strain evidence="7 8">CECT 8960</strain>
    </source>
</reference>
<keyword evidence="3" id="KW-0560">Oxidoreductase</keyword>
<feature type="binding site" evidence="5">
    <location>
        <position position="273"/>
    </location>
    <ligand>
        <name>Fe cation</name>
        <dbReference type="ChEBI" id="CHEBI:24875"/>
    </ligand>
</feature>
<comment type="similarity">
    <text evidence="1">Belongs to the clavaminate synthase family.</text>
</comment>
<evidence type="ECO:0000313" key="7">
    <source>
        <dbReference type="EMBL" id="MBB4911573.1"/>
    </source>
</evidence>
<organism evidence="7 8">
    <name type="scientific">Actinophytocola algeriensis</name>
    <dbReference type="NCBI Taxonomy" id="1768010"/>
    <lineage>
        <taxon>Bacteria</taxon>
        <taxon>Bacillati</taxon>
        <taxon>Actinomycetota</taxon>
        <taxon>Actinomycetes</taxon>
        <taxon>Pseudonocardiales</taxon>
        <taxon>Pseudonocardiaceae</taxon>
    </lineage>
</organism>
<dbReference type="InterPro" id="IPR014503">
    <property type="entry name" value="Clavaminate_syn-like"/>
</dbReference>
<evidence type="ECO:0000256" key="2">
    <source>
        <dbReference type="ARBA" id="ARBA00022723"/>
    </source>
</evidence>
<evidence type="ECO:0000256" key="1">
    <source>
        <dbReference type="ARBA" id="ARBA00008425"/>
    </source>
</evidence>
<dbReference type="Gene3D" id="3.60.130.10">
    <property type="entry name" value="Clavaminate synthase-like"/>
    <property type="match status" value="1"/>
</dbReference>
<comment type="caution">
    <text evidence="7">The sequence shown here is derived from an EMBL/GenBank/DDBJ whole genome shotgun (WGS) entry which is preliminary data.</text>
</comment>
<gene>
    <name evidence="7" type="ORF">FHR82_007843</name>
</gene>
<evidence type="ECO:0000256" key="5">
    <source>
        <dbReference type="PIRSR" id="PIRSR019543-2"/>
    </source>
</evidence>
<sequence>MVAPADAARIRDSLSQLANTYERFDNSTYLNTISGLTELLPDDLADRLAQLRDRRSSPALRIRGLSFELTTPTPAHWREWQPETTLLHDFWLTLVCGQLGELFSYASLQDGRLVEDLLPIEGLEDAQLGLSSIGGFDFHVDDPFDDDRCDFFGLLAMRNPDRTETILAAIDDADLSGLDVDVLFEPRFLIRVDPEHLEGMGIDDEVTLRRPVLSGSRSQPGLCLDWAYTEAVPGDDRAQAALADLRARLEAVRTGVALEPGDTLLIDNHRLVHGRRPFHARYDGNDRWLRHAMITLDLERSRARRSSDEDRVVGFLPLGT</sequence>
<dbReference type="Pfam" id="PF02668">
    <property type="entry name" value="TauD"/>
    <property type="match status" value="1"/>
</dbReference>
<dbReference type="GO" id="GO:0016491">
    <property type="term" value="F:oxidoreductase activity"/>
    <property type="evidence" value="ECO:0007669"/>
    <property type="project" value="UniProtKB-KW"/>
</dbReference>
<accession>A0A7W7QDQ9</accession>